<gene>
    <name evidence="1" type="ORF">J2S03_003110</name>
</gene>
<reference evidence="1 2" key="1">
    <citation type="submission" date="2023-07" db="EMBL/GenBank/DDBJ databases">
        <title>Genomic Encyclopedia of Type Strains, Phase IV (KMG-IV): sequencing the most valuable type-strain genomes for metagenomic binning, comparative biology and taxonomic classification.</title>
        <authorList>
            <person name="Goeker M."/>
        </authorList>
    </citation>
    <scope>NUCLEOTIDE SEQUENCE [LARGE SCALE GENOMIC DNA]</scope>
    <source>
        <strain evidence="1 2">DSM 4006</strain>
    </source>
</reference>
<sequence length="83" mass="9760">MRWIRLTIRVMKALAVAYTLWRGLMRGRWLAAGFALWRILQRDRQEDVSRRAAAAFLGAGDPAIYRRKGWRKLGTRFRRAPMA</sequence>
<dbReference type="Proteomes" id="UP001232973">
    <property type="component" value="Unassembled WGS sequence"/>
</dbReference>
<keyword evidence="2" id="KW-1185">Reference proteome</keyword>
<proteinExistence type="predicted"/>
<protein>
    <submittedName>
        <fullName evidence="1">Uncharacterized protein</fullName>
    </submittedName>
</protein>
<comment type="caution">
    <text evidence="1">The sequence shown here is derived from an EMBL/GenBank/DDBJ whole genome shotgun (WGS) entry which is preliminary data.</text>
</comment>
<evidence type="ECO:0000313" key="1">
    <source>
        <dbReference type="EMBL" id="MDQ0191241.1"/>
    </source>
</evidence>
<dbReference type="RefSeq" id="WP_274456261.1">
    <property type="nucleotide sequence ID" value="NZ_CP067097.1"/>
</dbReference>
<organism evidence="1 2">
    <name type="scientific">Alicyclobacillus cycloheptanicus</name>
    <dbReference type="NCBI Taxonomy" id="1457"/>
    <lineage>
        <taxon>Bacteria</taxon>
        <taxon>Bacillati</taxon>
        <taxon>Bacillota</taxon>
        <taxon>Bacilli</taxon>
        <taxon>Bacillales</taxon>
        <taxon>Alicyclobacillaceae</taxon>
        <taxon>Alicyclobacillus</taxon>
    </lineage>
</organism>
<accession>A0ABT9XLQ6</accession>
<name>A0ABT9XLQ6_9BACL</name>
<evidence type="ECO:0000313" key="2">
    <source>
        <dbReference type="Proteomes" id="UP001232973"/>
    </source>
</evidence>
<dbReference type="EMBL" id="JAUSTP010000035">
    <property type="protein sequence ID" value="MDQ0191241.1"/>
    <property type="molecule type" value="Genomic_DNA"/>
</dbReference>